<evidence type="ECO:0000259" key="1">
    <source>
        <dbReference type="Pfam" id="PF01551"/>
    </source>
</evidence>
<dbReference type="PANTHER" id="PTHR21666:SF291">
    <property type="entry name" value="STAGE II SPORULATION PROTEIN Q"/>
    <property type="match status" value="1"/>
</dbReference>
<dbReference type="GO" id="GO:0004222">
    <property type="term" value="F:metalloendopeptidase activity"/>
    <property type="evidence" value="ECO:0007669"/>
    <property type="project" value="TreeGrafter"/>
</dbReference>
<dbReference type="EMBL" id="MLJW01001990">
    <property type="protein sequence ID" value="OIQ76010.1"/>
    <property type="molecule type" value="Genomic_DNA"/>
</dbReference>
<dbReference type="CDD" id="cd12797">
    <property type="entry name" value="M23_peptidase"/>
    <property type="match status" value="1"/>
</dbReference>
<dbReference type="EC" id="3.4.24.-" evidence="2"/>
<reference evidence="2" key="1">
    <citation type="submission" date="2016-10" db="EMBL/GenBank/DDBJ databases">
        <title>Sequence of Gallionella enrichment culture.</title>
        <authorList>
            <person name="Poehlein A."/>
            <person name="Muehling M."/>
            <person name="Daniel R."/>
        </authorList>
    </citation>
    <scope>NUCLEOTIDE SEQUENCE</scope>
</reference>
<dbReference type="SUPFAM" id="SSF51261">
    <property type="entry name" value="Duplicated hybrid motif"/>
    <property type="match status" value="1"/>
</dbReference>
<proteinExistence type="predicted"/>
<gene>
    <name evidence="2" type="primary">mepM_22</name>
    <name evidence="2" type="ORF">GALL_423140</name>
</gene>
<evidence type="ECO:0000313" key="2">
    <source>
        <dbReference type="EMBL" id="OIQ76010.1"/>
    </source>
</evidence>
<dbReference type="InterPro" id="IPR011055">
    <property type="entry name" value="Dup_hybrid_motif"/>
</dbReference>
<dbReference type="Gene3D" id="2.70.70.10">
    <property type="entry name" value="Glucose Permease (Domain IIA)"/>
    <property type="match status" value="1"/>
</dbReference>
<name>A0A1J5PY60_9ZZZZ</name>
<accession>A0A1J5PY60</accession>
<dbReference type="AlphaFoldDB" id="A0A1J5PY60"/>
<protein>
    <submittedName>
        <fullName evidence="2">Murein DD-endopeptidase MepM</fullName>
        <ecNumber evidence="2">3.4.24.-</ecNumber>
    </submittedName>
</protein>
<sequence length="295" mass="32009">MNIIFVSNNMAKAKTLTLRQAVLLVVSLLLATSMLTAAFILPQADTTHQGVTNLLPVRMLQAVRNNSQQHLDALALQLGQLQARVMRLDALSERLAELAGVKDADIKAGQVPGQGGPLLQERKLSADELGARILELTQQVEQRNDHLGVLEAMLLQQNLSKNTIPSGSPVNVAYNSSSFGWRIDPFTGHMAMHEGLDFMAEVGTPIHAAADGIVTQAENTPDYGNIVKVDHGAGLETRYAHARRLLVKVGDRVKKGQLIAEVGNTGRSTGPHLHFEVRLNGVALDPRKYLPHRNG</sequence>
<comment type="caution">
    <text evidence="2">The sequence shown here is derived from an EMBL/GenBank/DDBJ whole genome shotgun (WGS) entry which is preliminary data.</text>
</comment>
<dbReference type="InterPro" id="IPR050570">
    <property type="entry name" value="Cell_wall_metabolism_enzyme"/>
</dbReference>
<keyword evidence="2" id="KW-0378">Hydrolase</keyword>
<feature type="domain" description="M23ase beta-sheet core" evidence="1">
    <location>
        <begin position="192"/>
        <end position="286"/>
    </location>
</feature>
<organism evidence="2">
    <name type="scientific">mine drainage metagenome</name>
    <dbReference type="NCBI Taxonomy" id="410659"/>
    <lineage>
        <taxon>unclassified sequences</taxon>
        <taxon>metagenomes</taxon>
        <taxon>ecological metagenomes</taxon>
    </lineage>
</organism>
<dbReference type="InterPro" id="IPR016047">
    <property type="entry name" value="M23ase_b-sheet_dom"/>
</dbReference>
<dbReference type="FunFam" id="2.70.70.10:FF:000006">
    <property type="entry name" value="M23 family peptidase"/>
    <property type="match status" value="1"/>
</dbReference>
<dbReference type="PANTHER" id="PTHR21666">
    <property type="entry name" value="PEPTIDASE-RELATED"/>
    <property type="match status" value="1"/>
</dbReference>
<dbReference type="Pfam" id="PF01551">
    <property type="entry name" value="Peptidase_M23"/>
    <property type="match status" value="1"/>
</dbReference>